<name>A0A812UGG8_9DINO</name>
<dbReference type="EMBL" id="CAJNDS010002701">
    <property type="protein sequence ID" value="CAE7567970.1"/>
    <property type="molecule type" value="Genomic_DNA"/>
</dbReference>
<dbReference type="Proteomes" id="UP000604046">
    <property type="component" value="Unassembled WGS sequence"/>
</dbReference>
<reference evidence="2" key="1">
    <citation type="submission" date="2021-02" db="EMBL/GenBank/DDBJ databases">
        <authorList>
            <person name="Dougan E. K."/>
            <person name="Rhodes N."/>
            <person name="Thang M."/>
            <person name="Chan C."/>
        </authorList>
    </citation>
    <scope>NUCLEOTIDE SEQUENCE</scope>
</reference>
<feature type="region of interest" description="Disordered" evidence="1">
    <location>
        <begin position="1"/>
        <end position="30"/>
    </location>
</feature>
<evidence type="ECO:0000256" key="1">
    <source>
        <dbReference type="SAM" id="MobiDB-lite"/>
    </source>
</evidence>
<organism evidence="2 3">
    <name type="scientific">Symbiodinium natans</name>
    <dbReference type="NCBI Taxonomy" id="878477"/>
    <lineage>
        <taxon>Eukaryota</taxon>
        <taxon>Sar</taxon>
        <taxon>Alveolata</taxon>
        <taxon>Dinophyceae</taxon>
        <taxon>Suessiales</taxon>
        <taxon>Symbiodiniaceae</taxon>
        <taxon>Symbiodinium</taxon>
    </lineage>
</organism>
<keyword evidence="3" id="KW-1185">Reference proteome</keyword>
<comment type="caution">
    <text evidence="2">The sequence shown here is derived from an EMBL/GenBank/DDBJ whole genome shotgun (WGS) entry which is preliminary data.</text>
</comment>
<sequence length="168" mass="18272">MAWAGPGDRDGRDWARPGRLPPRTTTTRGGLQNAGFAVAAFVARCGRAPGGLSGSLQRCRRQREEVEKDEEVVQVPCIFYGLKRDDVGIERVSVVEVSNGEKLRLMFIDRGSPVTGELPALADEVFANCQSYAFTWSTSSDGQKCVRRSVVELGSGQITYEDPGVFAS</sequence>
<accession>A0A812UGG8</accession>
<proteinExistence type="predicted"/>
<gene>
    <name evidence="2" type="primary">Herc2</name>
    <name evidence="2" type="ORF">SNAT2548_LOCUS32242</name>
</gene>
<dbReference type="AlphaFoldDB" id="A0A812UGG8"/>
<feature type="compositionally biased region" description="Low complexity" evidence="1">
    <location>
        <begin position="17"/>
        <end position="30"/>
    </location>
</feature>
<protein>
    <submittedName>
        <fullName evidence="2">Herc2 protein</fullName>
    </submittedName>
</protein>
<evidence type="ECO:0000313" key="2">
    <source>
        <dbReference type="EMBL" id="CAE7567970.1"/>
    </source>
</evidence>
<evidence type="ECO:0000313" key="3">
    <source>
        <dbReference type="Proteomes" id="UP000604046"/>
    </source>
</evidence>
<feature type="compositionally biased region" description="Basic and acidic residues" evidence="1">
    <location>
        <begin position="7"/>
        <end position="16"/>
    </location>
</feature>